<evidence type="ECO:0000313" key="2">
    <source>
        <dbReference type="EMBL" id="RGD56834.1"/>
    </source>
</evidence>
<keyword evidence="1" id="KW-0472">Membrane</keyword>
<name>A0A372ZMN6_9ACTN</name>
<sequence>MRTVRLSYMRRRVDIIGVGCLLALVTVIVLGESGLADPGTAVLVGAVVAGAVAVGVPHTFWLREEADGLTVVRLLVPRRYAWSEIRGLAMEFDEEEETSVHRVTLRLRLVDPPGRFWGPLLGRFDVTDDDRPRGLEPRALAELFALFGRHGLPVDRPEFADDVLHARGLPPTPPPAVRSVPAGPVPTAAEAYAGAPGIAEEEAYLAAGRNTAKSPPRKRRAHLLRAAAQADRIALAGGDADREQVVWARISAGYLCEHDGVTAATDDDARSYVRQQYLDWRRASAGPRRGRRDGG</sequence>
<organism evidence="2 3">
    <name type="scientific">Kitasatospora xanthocidica</name>
    <dbReference type="NCBI Taxonomy" id="83382"/>
    <lineage>
        <taxon>Bacteria</taxon>
        <taxon>Bacillati</taxon>
        <taxon>Actinomycetota</taxon>
        <taxon>Actinomycetes</taxon>
        <taxon>Kitasatosporales</taxon>
        <taxon>Streptomycetaceae</taxon>
        <taxon>Kitasatospora</taxon>
    </lineage>
</organism>
<keyword evidence="3" id="KW-1185">Reference proteome</keyword>
<comment type="caution">
    <text evidence="2">The sequence shown here is derived from an EMBL/GenBank/DDBJ whole genome shotgun (WGS) entry which is preliminary data.</text>
</comment>
<reference evidence="2 3" key="1">
    <citation type="submission" date="2018-08" db="EMBL/GenBank/DDBJ databases">
        <title>Diversity &amp; Physiological Properties of Lignin-Decomposing Actinobacteria from Soil.</title>
        <authorList>
            <person name="Roh S.G."/>
            <person name="Kim S.B."/>
        </authorList>
    </citation>
    <scope>NUCLEOTIDE SEQUENCE [LARGE SCALE GENOMIC DNA]</scope>
    <source>
        <strain evidence="2 3">MMS17-GH009</strain>
    </source>
</reference>
<evidence type="ECO:0000256" key="1">
    <source>
        <dbReference type="SAM" id="Phobius"/>
    </source>
</evidence>
<gene>
    <name evidence="2" type="ORF">DR950_02660</name>
</gene>
<protein>
    <submittedName>
        <fullName evidence="2">Uncharacterized protein</fullName>
    </submittedName>
</protein>
<dbReference type="EMBL" id="QVIG01000001">
    <property type="protein sequence ID" value="RGD56834.1"/>
    <property type="molecule type" value="Genomic_DNA"/>
</dbReference>
<proteinExistence type="predicted"/>
<accession>A0A372ZMN6</accession>
<keyword evidence="1" id="KW-0812">Transmembrane</keyword>
<dbReference type="Proteomes" id="UP000263377">
    <property type="component" value="Unassembled WGS sequence"/>
</dbReference>
<keyword evidence="1" id="KW-1133">Transmembrane helix</keyword>
<dbReference type="AlphaFoldDB" id="A0A372ZMN6"/>
<evidence type="ECO:0000313" key="3">
    <source>
        <dbReference type="Proteomes" id="UP000263377"/>
    </source>
</evidence>
<feature type="transmembrane region" description="Helical" evidence="1">
    <location>
        <begin position="41"/>
        <end position="62"/>
    </location>
</feature>
<dbReference type="RefSeq" id="WP_117485458.1">
    <property type="nucleotide sequence ID" value="NZ_QVIG01000001.1"/>
</dbReference>